<dbReference type="RefSeq" id="WP_129423588.1">
    <property type="nucleotide sequence ID" value="NZ_SDPW01000001.1"/>
</dbReference>
<dbReference type="PRINTS" id="PR00032">
    <property type="entry name" value="HTHARAC"/>
</dbReference>
<dbReference type="InterPro" id="IPR053142">
    <property type="entry name" value="PchR_regulatory_protein"/>
</dbReference>
<keyword evidence="2" id="KW-0238">DNA-binding</keyword>
<dbReference type="Gene3D" id="1.10.10.60">
    <property type="entry name" value="Homeodomain-like"/>
    <property type="match status" value="1"/>
</dbReference>
<dbReference type="SMART" id="SM00342">
    <property type="entry name" value="HTH_ARAC"/>
    <property type="match status" value="1"/>
</dbReference>
<gene>
    <name evidence="5" type="ORF">ET524_04500</name>
</gene>
<dbReference type="PANTHER" id="PTHR47893:SF1">
    <property type="entry name" value="REGULATORY PROTEIN PCHR"/>
    <property type="match status" value="1"/>
</dbReference>
<dbReference type="GO" id="GO:0003700">
    <property type="term" value="F:DNA-binding transcription factor activity"/>
    <property type="evidence" value="ECO:0007669"/>
    <property type="project" value="InterPro"/>
</dbReference>
<dbReference type="SUPFAM" id="SSF46689">
    <property type="entry name" value="Homeodomain-like"/>
    <property type="match status" value="2"/>
</dbReference>
<dbReference type="Pfam" id="PF12833">
    <property type="entry name" value="HTH_18"/>
    <property type="match status" value="1"/>
</dbReference>
<keyword evidence="1" id="KW-0805">Transcription regulation</keyword>
<dbReference type="EMBL" id="SDPW01000001">
    <property type="protein sequence ID" value="RXZ53823.1"/>
    <property type="molecule type" value="Genomic_DNA"/>
</dbReference>
<sequence>MENCTEKNSSSTEKSNGSYAAGQGNPLYDMFVTQLSQLHTVCAKEALARGFGRADLVRSVGETWFVDPQYGRGSYWFYLMDGDTIVVSMDITYRRAVESAMETVPYLGFGLYEHAMPMYCSPECAASSCKLMGHDWDGGPYISSFEPDKRLSSASITIAPEAIRRYANALHCDEKKLRRAIGRLTTSEGAPGLPSALRGLDITYPAASVADSYYHAKVIECFALLASSIPEKVTSADAVNISDRDCVECLCSYIDDNLSSDLSTKTLCDIAHVSEGKMISAFRNVQGNTPQSYIRARRLEHGRRLLLDESRKISEIAKSAGYRNQGAFTDAFKRAYGTTPRAYRNRLRIE</sequence>
<dbReference type="PROSITE" id="PS01124">
    <property type="entry name" value="HTH_ARAC_FAMILY_2"/>
    <property type="match status" value="1"/>
</dbReference>
<comment type="caution">
    <text evidence="5">The sequence shown here is derived from an EMBL/GenBank/DDBJ whole genome shotgun (WGS) entry which is preliminary data.</text>
</comment>
<evidence type="ECO:0000256" key="3">
    <source>
        <dbReference type="ARBA" id="ARBA00023163"/>
    </source>
</evidence>
<accession>A0A4Q2K274</accession>
<evidence type="ECO:0000256" key="2">
    <source>
        <dbReference type="ARBA" id="ARBA00023125"/>
    </source>
</evidence>
<dbReference type="OrthoDB" id="9814125at2"/>
<evidence type="ECO:0000259" key="4">
    <source>
        <dbReference type="PROSITE" id="PS01124"/>
    </source>
</evidence>
<dbReference type="AlphaFoldDB" id="A0A4Q2K274"/>
<dbReference type="InterPro" id="IPR020449">
    <property type="entry name" value="Tscrpt_reg_AraC-type_HTH"/>
</dbReference>
<evidence type="ECO:0000256" key="1">
    <source>
        <dbReference type="ARBA" id="ARBA00023015"/>
    </source>
</evidence>
<evidence type="ECO:0000313" key="5">
    <source>
        <dbReference type="EMBL" id="RXZ53823.1"/>
    </source>
</evidence>
<keyword evidence="6" id="KW-1185">Reference proteome</keyword>
<name>A0A4Q2K274_9ACTN</name>
<proteinExistence type="predicted"/>
<dbReference type="InterPro" id="IPR009057">
    <property type="entry name" value="Homeodomain-like_sf"/>
</dbReference>
<organism evidence="5 6">
    <name type="scientific">Senegalimassilia faecalis</name>
    <dbReference type="NCBI Taxonomy" id="2509433"/>
    <lineage>
        <taxon>Bacteria</taxon>
        <taxon>Bacillati</taxon>
        <taxon>Actinomycetota</taxon>
        <taxon>Coriobacteriia</taxon>
        <taxon>Coriobacteriales</taxon>
        <taxon>Coriobacteriaceae</taxon>
        <taxon>Senegalimassilia</taxon>
    </lineage>
</organism>
<reference evidence="5 6" key="1">
    <citation type="submission" date="2019-01" db="EMBL/GenBank/DDBJ databases">
        <title>Senegalimassilia sp. nov. KGMB04484 isolated human feces.</title>
        <authorList>
            <person name="Han K.-I."/>
            <person name="Kim J.-S."/>
            <person name="Lee K.C."/>
            <person name="Suh M.K."/>
            <person name="Eom M.K."/>
            <person name="Lee J.H."/>
            <person name="Park S.-H."/>
            <person name="Kang S.W."/>
            <person name="Park J.-E."/>
            <person name="Oh B.S."/>
            <person name="Yu S.Y."/>
            <person name="Choi S.-H."/>
            <person name="Lee D.H."/>
            <person name="Yoon H."/>
            <person name="Kim B.-Y."/>
            <person name="Lee J.H."/>
            <person name="Lee J.-S."/>
        </authorList>
    </citation>
    <scope>NUCLEOTIDE SEQUENCE [LARGE SCALE GENOMIC DNA]</scope>
    <source>
        <strain evidence="5 6">KGMB04484</strain>
    </source>
</reference>
<dbReference type="GO" id="GO:0043565">
    <property type="term" value="F:sequence-specific DNA binding"/>
    <property type="evidence" value="ECO:0007669"/>
    <property type="project" value="InterPro"/>
</dbReference>
<keyword evidence="3" id="KW-0804">Transcription</keyword>
<feature type="domain" description="HTH araC/xylS-type" evidence="4">
    <location>
        <begin position="248"/>
        <end position="346"/>
    </location>
</feature>
<evidence type="ECO:0000313" key="6">
    <source>
        <dbReference type="Proteomes" id="UP000293345"/>
    </source>
</evidence>
<protein>
    <submittedName>
        <fullName evidence="5">AraC family transcriptional regulator</fullName>
    </submittedName>
</protein>
<dbReference type="InterPro" id="IPR018060">
    <property type="entry name" value="HTH_AraC"/>
</dbReference>
<dbReference type="Proteomes" id="UP000293345">
    <property type="component" value="Unassembled WGS sequence"/>
</dbReference>
<dbReference type="PANTHER" id="PTHR47893">
    <property type="entry name" value="REGULATORY PROTEIN PCHR"/>
    <property type="match status" value="1"/>
</dbReference>